<evidence type="ECO:0000313" key="7">
    <source>
        <dbReference type="Proteomes" id="UP001612741"/>
    </source>
</evidence>
<dbReference type="Gene3D" id="3.50.50.60">
    <property type="entry name" value="FAD/NAD(P)-binding domain"/>
    <property type="match status" value="1"/>
</dbReference>
<evidence type="ECO:0000256" key="3">
    <source>
        <dbReference type="ARBA" id="ARBA00022630"/>
    </source>
</evidence>
<feature type="domain" description="FAD dependent oxidoreductase" evidence="5">
    <location>
        <begin position="2"/>
        <end position="335"/>
    </location>
</feature>
<dbReference type="Pfam" id="PF01266">
    <property type="entry name" value="DAO"/>
    <property type="match status" value="1"/>
</dbReference>
<dbReference type="PANTHER" id="PTHR13847:SF286">
    <property type="entry name" value="D-AMINO ACID DEHYDROGENASE"/>
    <property type="match status" value="1"/>
</dbReference>
<comment type="caution">
    <text evidence="6">The sequence shown here is derived from an EMBL/GenBank/DDBJ whole genome shotgun (WGS) entry which is preliminary data.</text>
</comment>
<organism evidence="6 7">
    <name type="scientific">Nonomuraea typhae</name>
    <dbReference type="NCBI Taxonomy" id="2603600"/>
    <lineage>
        <taxon>Bacteria</taxon>
        <taxon>Bacillati</taxon>
        <taxon>Actinomycetota</taxon>
        <taxon>Actinomycetes</taxon>
        <taxon>Streptosporangiales</taxon>
        <taxon>Streptosporangiaceae</taxon>
        <taxon>Nonomuraea</taxon>
    </lineage>
</organism>
<evidence type="ECO:0000256" key="2">
    <source>
        <dbReference type="ARBA" id="ARBA00009410"/>
    </source>
</evidence>
<dbReference type="GO" id="GO:0016491">
    <property type="term" value="F:oxidoreductase activity"/>
    <property type="evidence" value="ECO:0007669"/>
    <property type="project" value="UniProtKB-KW"/>
</dbReference>
<reference evidence="6 7" key="1">
    <citation type="submission" date="2024-10" db="EMBL/GenBank/DDBJ databases">
        <title>The Natural Products Discovery Center: Release of the First 8490 Sequenced Strains for Exploring Actinobacteria Biosynthetic Diversity.</title>
        <authorList>
            <person name="Kalkreuter E."/>
            <person name="Kautsar S.A."/>
            <person name="Yang D."/>
            <person name="Bader C.D."/>
            <person name="Teijaro C.N."/>
            <person name="Fluegel L."/>
            <person name="Davis C.M."/>
            <person name="Simpson J.R."/>
            <person name="Lauterbach L."/>
            <person name="Steele A.D."/>
            <person name="Gui C."/>
            <person name="Meng S."/>
            <person name="Li G."/>
            <person name="Viehrig K."/>
            <person name="Ye F."/>
            <person name="Su P."/>
            <person name="Kiefer A.F."/>
            <person name="Nichols A."/>
            <person name="Cepeda A.J."/>
            <person name="Yan W."/>
            <person name="Fan B."/>
            <person name="Jiang Y."/>
            <person name="Adhikari A."/>
            <person name="Zheng C.-J."/>
            <person name="Schuster L."/>
            <person name="Cowan T.M."/>
            <person name="Smanski M.J."/>
            <person name="Chevrette M.G."/>
            <person name="De Carvalho L.P.S."/>
            <person name="Shen B."/>
        </authorList>
    </citation>
    <scope>NUCLEOTIDE SEQUENCE [LARGE SCALE GENOMIC DNA]</scope>
    <source>
        <strain evidence="6 7">NPDC050545</strain>
    </source>
</reference>
<protein>
    <submittedName>
        <fullName evidence="6">NAD(P)/FAD-dependent oxidoreductase</fullName>
        <ecNumber evidence="6">1.-.-.-</ecNumber>
    </submittedName>
</protein>
<keyword evidence="4 6" id="KW-0560">Oxidoreductase</keyword>
<comment type="similarity">
    <text evidence="2">Belongs to the DadA oxidoreductase family.</text>
</comment>
<proteinExistence type="inferred from homology"/>
<accession>A0ABW7Z6R0</accession>
<dbReference type="Proteomes" id="UP001612741">
    <property type="component" value="Unassembled WGS sequence"/>
</dbReference>
<dbReference type="SUPFAM" id="SSF51971">
    <property type="entry name" value="Nucleotide-binding domain"/>
    <property type="match status" value="1"/>
</dbReference>
<keyword evidence="7" id="KW-1185">Reference proteome</keyword>
<evidence type="ECO:0000256" key="4">
    <source>
        <dbReference type="ARBA" id="ARBA00023002"/>
    </source>
</evidence>
<keyword evidence="3" id="KW-0285">Flavoprotein</keyword>
<sequence length="351" mass="35308">MRVVVIGNGIVGAAAAHHLSRRGVAVTVVDAGLAGQATEAGAGIVCPWVDHEDDPAWYALARAGALHYSGLAGLLGPGYAKVGALLVAEERAELEPVRRLLAARRAGAPEMGEVSEVADPAAEFPPLAPGLAGLRVPGAARVDGRVVRDTLMAAAVAAGVAFRHGNAVLLPDGGVLLDSAGPLPADVVIVAAGAWTGQVCAPLGADLPVVPRRGQIVHAVLAGTETSGWPIVLPRRGPYLLGFPGSRVVMGATREDAGFDARVTVAGLAEVLASGVRLAPGLAGASIAETRSGLRPVVTGERPLIARIGQKVVVATGLSAYGLTAGPYTGMLAATLALGETPDLDLTPYGL</sequence>
<evidence type="ECO:0000259" key="5">
    <source>
        <dbReference type="Pfam" id="PF01266"/>
    </source>
</evidence>
<dbReference type="InterPro" id="IPR036188">
    <property type="entry name" value="FAD/NAD-bd_sf"/>
</dbReference>
<name>A0ABW7Z6R0_9ACTN</name>
<dbReference type="EMBL" id="JBITGY010000011">
    <property type="protein sequence ID" value="MFI6503189.1"/>
    <property type="molecule type" value="Genomic_DNA"/>
</dbReference>
<evidence type="ECO:0000256" key="1">
    <source>
        <dbReference type="ARBA" id="ARBA00001974"/>
    </source>
</evidence>
<comment type="cofactor">
    <cofactor evidence="1">
        <name>FAD</name>
        <dbReference type="ChEBI" id="CHEBI:57692"/>
    </cofactor>
</comment>
<dbReference type="EC" id="1.-.-.-" evidence="6"/>
<dbReference type="PANTHER" id="PTHR13847">
    <property type="entry name" value="SARCOSINE DEHYDROGENASE-RELATED"/>
    <property type="match status" value="1"/>
</dbReference>
<dbReference type="InterPro" id="IPR006076">
    <property type="entry name" value="FAD-dep_OxRdtase"/>
</dbReference>
<dbReference type="RefSeq" id="WP_397088978.1">
    <property type="nucleotide sequence ID" value="NZ_JBITGY010000011.1"/>
</dbReference>
<dbReference type="Gene3D" id="3.30.9.10">
    <property type="entry name" value="D-Amino Acid Oxidase, subunit A, domain 2"/>
    <property type="match status" value="1"/>
</dbReference>
<evidence type="ECO:0000313" key="6">
    <source>
        <dbReference type="EMBL" id="MFI6503189.1"/>
    </source>
</evidence>
<dbReference type="SUPFAM" id="SSF54373">
    <property type="entry name" value="FAD-linked reductases, C-terminal domain"/>
    <property type="match status" value="1"/>
</dbReference>
<gene>
    <name evidence="6" type="ORF">ACIBG2_37810</name>
</gene>